<reference evidence="8 9" key="1">
    <citation type="submission" date="2024-02" db="EMBL/GenBank/DDBJ databases">
        <title>Discinaceae phylogenomics.</title>
        <authorList>
            <person name="Dirks A.C."/>
            <person name="James T.Y."/>
        </authorList>
    </citation>
    <scope>NUCLEOTIDE SEQUENCE [LARGE SCALE GENOMIC DNA]</scope>
    <source>
        <strain evidence="8 9">ACD0624</strain>
    </source>
</reference>
<dbReference type="SUPFAM" id="SSF56176">
    <property type="entry name" value="FAD-binding/transporter-associated domain-like"/>
    <property type="match status" value="1"/>
</dbReference>
<dbReference type="InterPro" id="IPR050416">
    <property type="entry name" value="FAD-linked_Oxidoreductase"/>
</dbReference>
<evidence type="ECO:0000259" key="7">
    <source>
        <dbReference type="PROSITE" id="PS51387"/>
    </source>
</evidence>
<keyword evidence="6" id="KW-0732">Signal</keyword>
<evidence type="ECO:0000256" key="6">
    <source>
        <dbReference type="SAM" id="SignalP"/>
    </source>
</evidence>
<dbReference type="Pfam" id="PF08031">
    <property type="entry name" value="BBE"/>
    <property type="match status" value="1"/>
</dbReference>
<keyword evidence="4" id="KW-0274">FAD</keyword>
<feature type="chain" id="PRO_5046773843" description="FAD-binding PCMH-type domain-containing protein" evidence="6">
    <location>
        <begin position="19"/>
        <end position="498"/>
    </location>
</feature>
<dbReference type="Pfam" id="PF01565">
    <property type="entry name" value="FAD_binding_4"/>
    <property type="match status" value="1"/>
</dbReference>
<evidence type="ECO:0000256" key="1">
    <source>
        <dbReference type="ARBA" id="ARBA00001974"/>
    </source>
</evidence>
<gene>
    <name evidence="8" type="ORF">Q9L58_007401</name>
</gene>
<accession>A0ABR3GCU2</accession>
<feature type="signal peptide" evidence="6">
    <location>
        <begin position="1"/>
        <end position="18"/>
    </location>
</feature>
<evidence type="ECO:0000256" key="2">
    <source>
        <dbReference type="ARBA" id="ARBA00005466"/>
    </source>
</evidence>
<evidence type="ECO:0000256" key="5">
    <source>
        <dbReference type="ARBA" id="ARBA00023002"/>
    </source>
</evidence>
<evidence type="ECO:0000256" key="3">
    <source>
        <dbReference type="ARBA" id="ARBA00022630"/>
    </source>
</evidence>
<evidence type="ECO:0000256" key="4">
    <source>
        <dbReference type="ARBA" id="ARBA00022827"/>
    </source>
</evidence>
<dbReference type="PANTHER" id="PTHR42973">
    <property type="entry name" value="BINDING OXIDOREDUCTASE, PUTATIVE (AFU_ORTHOLOGUE AFUA_1G17690)-RELATED"/>
    <property type="match status" value="1"/>
</dbReference>
<dbReference type="InterPro" id="IPR012951">
    <property type="entry name" value="BBE"/>
</dbReference>
<dbReference type="Proteomes" id="UP001447188">
    <property type="component" value="Unassembled WGS sequence"/>
</dbReference>
<comment type="cofactor">
    <cofactor evidence="1">
        <name>FAD</name>
        <dbReference type="ChEBI" id="CHEBI:57692"/>
    </cofactor>
</comment>
<proteinExistence type="inferred from homology"/>
<organism evidence="8 9">
    <name type="scientific">Discina gigas</name>
    <dbReference type="NCBI Taxonomy" id="1032678"/>
    <lineage>
        <taxon>Eukaryota</taxon>
        <taxon>Fungi</taxon>
        <taxon>Dikarya</taxon>
        <taxon>Ascomycota</taxon>
        <taxon>Pezizomycotina</taxon>
        <taxon>Pezizomycetes</taxon>
        <taxon>Pezizales</taxon>
        <taxon>Discinaceae</taxon>
        <taxon>Discina</taxon>
    </lineage>
</organism>
<comment type="caution">
    <text evidence="8">The sequence shown here is derived from an EMBL/GenBank/DDBJ whole genome shotgun (WGS) entry which is preliminary data.</text>
</comment>
<dbReference type="InterPro" id="IPR016166">
    <property type="entry name" value="FAD-bd_PCMH"/>
</dbReference>
<evidence type="ECO:0000313" key="8">
    <source>
        <dbReference type="EMBL" id="KAL0633678.1"/>
    </source>
</evidence>
<name>A0ABR3GCU2_9PEZI</name>
<dbReference type="PANTHER" id="PTHR42973:SF39">
    <property type="entry name" value="FAD-BINDING PCMH-TYPE DOMAIN-CONTAINING PROTEIN"/>
    <property type="match status" value="1"/>
</dbReference>
<dbReference type="EMBL" id="JBBBZM010000117">
    <property type="protein sequence ID" value="KAL0633678.1"/>
    <property type="molecule type" value="Genomic_DNA"/>
</dbReference>
<dbReference type="PROSITE" id="PS51387">
    <property type="entry name" value="FAD_PCMH"/>
    <property type="match status" value="1"/>
</dbReference>
<protein>
    <recommendedName>
        <fullName evidence="7">FAD-binding PCMH-type domain-containing protein</fullName>
    </recommendedName>
</protein>
<evidence type="ECO:0000313" key="9">
    <source>
        <dbReference type="Proteomes" id="UP001447188"/>
    </source>
</evidence>
<dbReference type="Gene3D" id="3.40.462.20">
    <property type="match status" value="1"/>
</dbReference>
<comment type="similarity">
    <text evidence="2">Belongs to the oxygen-dependent FAD-linked oxidoreductase family.</text>
</comment>
<dbReference type="InterPro" id="IPR006094">
    <property type="entry name" value="Oxid_FAD_bind_N"/>
</dbReference>
<feature type="domain" description="FAD-binding PCMH-type" evidence="7">
    <location>
        <begin position="56"/>
        <end position="226"/>
    </location>
</feature>
<sequence length="498" mass="53018">MHFSHLSILPLLLPVVSALNTHRSTLTDCLNAAEVPILLSSSVGWSEAIEPFNLRFSPLPNVVVIPRDEHDVEEAVKCASQSGVKVTIKGGGHSYGAYGLAGAVILDMVEFQEVTLDTTTNIVRVGAGLRLGNLADTLFNLGERALPHGTCASVGVGGHATLGGFGLDSRLWGLLVDTVVQLDVVLPDGSCQSVSATSNPDLFWALRGAGAGFAVVTTFHFQTLAAPPVNINWAYTYTFPTPSTSADGFLFASEWAQQYAPKELGYGIVLSPGSLVLRGVYYGSRADYDCIIEPLLVQMKVLHGGVDPVSSVQELGWIDSLKLLAGGPLVLPPQGDGEHDTFYVKSIATHEASPFSSNAILSFFVYLFNAPVPQNSAWFIIINLYGGPGSVITSFPPSTDPASTSSYAGRDSGYVWQLYGNTPDSTPPFNVAITNYITGMVDALGQEAADLPAYAPYADTSYSQSEAQERYWGAGAPRLREIKSVVDQGGVLYNPQGF</sequence>
<keyword evidence="9" id="KW-1185">Reference proteome</keyword>
<dbReference type="InterPro" id="IPR016169">
    <property type="entry name" value="FAD-bd_PCMH_sub2"/>
</dbReference>
<dbReference type="InterPro" id="IPR006093">
    <property type="entry name" value="Oxy_OxRdtase_FAD_BS"/>
</dbReference>
<keyword evidence="3" id="KW-0285">Flavoprotein</keyword>
<dbReference type="PROSITE" id="PS00862">
    <property type="entry name" value="OX2_COVAL_FAD"/>
    <property type="match status" value="1"/>
</dbReference>
<keyword evidence="5" id="KW-0560">Oxidoreductase</keyword>
<dbReference type="InterPro" id="IPR036318">
    <property type="entry name" value="FAD-bd_PCMH-like_sf"/>
</dbReference>
<dbReference type="Gene3D" id="3.30.465.10">
    <property type="match status" value="1"/>
</dbReference>